<evidence type="ECO:0000256" key="1">
    <source>
        <dbReference type="SAM" id="MobiDB-lite"/>
    </source>
</evidence>
<dbReference type="Proteomes" id="UP001497444">
    <property type="component" value="Chromosome 4"/>
</dbReference>
<name>A0ABP0WXT0_9BRYO</name>
<dbReference type="EMBL" id="OZ020099">
    <property type="protein sequence ID" value="CAK9271673.1"/>
    <property type="molecule type" value="Genomic_DNA"/>
</dbReference>
<feature type="region of interest" description="Disordered" evidence="1">
    <location>
        <begin position="39"/>
        <end position="73"/>
    </location>
</feature>
<feature type="region of interest" description="Disordered" evidence="1">
    <location>
        <begin position="128"/>
        <end position="157"/>
    </location>
</feature>
<feature type="region of interest" description="Disordered" evidence="1">
    <location>
        <begin position="315"/>
        <end position="344"/>
    </location>
</feature>
<feature type="compositionally biased region" description="Basic and acidic residues" evidence="1">
    <location>
        <begin position="128"/>
        <end position="141"/>
    </location>
</feature>
<organism evidence="2 3">
    <name type="scientific">Sphagnum jensenii</name>
    <dbReference type="NCBI Taxonomy" id="128206"/>
    <lineage>
        <taxon>Eukaryota</taxon>
        <taxon>Viridiplantae</taxon>
        <taxon>Streptophyta</taxon>
        <taxon>Embryophyta</taxon>
        <taxon>Bryophyta</taxon>
        <taxon>Sphagnophytina</taxon>
        <taxon>Sphagnopsida</taxon>
        <taxon>Sphagnales</taxon>
        <taxon>Sphagnaceae</taxon>
        <taxon>Sphagnum</taxon>
    </lineage>
</organism>
<keyword evidence="3" id="KW-1185">Reference proteome</keyword>
<feature type="region of interest" description="Disordered" evidence="1">
    <location>
        <begin position="250"/>
        <end position="292"/>
    </location>
</feature>
<proteinExistence type="predicted"/>
<accession>A0ABP0WXT0</accession>
<feature type="compositionally biased region" description="Polar residues" evidence="1">
    <location>
        <begin position="272"/>
        <end position="284"/>
    </location>
</feature>
<feature type="compositionally biased region" description="Polar residues" evidence="1">
    <location>
        <begin position="335"/>
        <end position="344"/>
    </location>
</feature>
<protein>
    <submittedName>
        <fullName evidence="2">Uncharacterized protein</fullName>
    </submittedName>
</protein>
<gene>
    <name evidence="2" type="ORF">CSSPJE1EN1_LOCUS17151</name>
</gene>
<reference evidence="2" key="1">
    <citation type="submission" date="2024-02" db="EMBL/GenBank/DDBJ databases">
        <authorList>
            <consortium name="ELIXIR-Norway"/>
            <consortium name="Elixir Norway"/>
        </authorList>
    </citation>
    <scope>NUCLEOTIDE SEQUENCE</scope>
</reference>
<feature type="compositionally biased region" description="Polar residues" evidence="1">
    <location>
        <begin position="59"/>
        <end position="69"/>
    </location>
</feature>
<evidence type="ECO:0000313" key="3">
    <source>
        <dbReference type="Proteomes" id="UP001497444"/>
    </source>
</evidence>
<sequence length="428" mass="46082">MVKMKIYSDSEDHRISKLNEFFLVADMIRKVGGGMQQGFGKLKGSKLNPSGGGEARAPSPTSNGSSIIANRSFDPPAQGPCETFFAPSSSLPGDAISTKGKNASQTPTASATLGDLVKCQLLGKAVEVDSPRSDGKSREGCLQRSFSPTTSLDTTTQKSAQNVIGRTLGGGVTIKALYDCLKLHLPVSFTSSMLLTRGYFEILFEDEEGAKTTRKLTVVEWSGLSLSFSRCRKFGHHARICNVTKTKSWEEFAHPNNPPSSEKAERVPDTNALRQSSARASKTSHPPKALNNLVTMRSGSSRIKTRALTNRPLVPAQMTSSIKSPKEKTTMGLDQKSSLGDAQTNQVMAEPSASLSHLQDRLRPADKRPLEGDCTPKAKLSFGITGMANTQALTSATNANPFVVSGEGNCESKILKKLHEDLKEGWSF</sequence>
<feature type="compositionally biased region" description="Polar residues" evidence="1">
    <location>
        <begin position="144"/>
        <end position="157"/>
    </location>
</feature>
<evidence type="ECO:0000313" key="2">
    <source>
        <dbReference type="EMBL" id="CAK9271673.1"/>
    </source>
</evidence>